<keyword evidence="1" id="KW-0812">Transmembrane</keyword>
<sequence length="129" mass="14624">MIARAHLDKGIKEKRLSKARRMICLIDVHRPTQLPPESPSEQILRKDLEYGGGETDLLKDAQSRRLTTKKILSNTSTTRHHPRHISFLKWTPANCSNPRDCCLNCLFFFVAPLVVLLIIIAIIITLVVG</sequence>
<feature type="transmembrane region" description="Helical" evidence="1">
    <location>
        <begin position="106"/>
        <end position="128"/>
    </location>
</feature>
<name>A0AAD5R3X2_PARTN</name>
<evidence type="ECO:0000313" key="2">
    <source>
        <dbReference type="EMBL" id="KAJ1369177.1"/>
    </source>
</evidence>
<dbReference type="AlphaFoldDB" id="A0AAD5R3X2"/>
<protein>
    <submittedName>
        <fullName evidence="2">Uncharacterized protein</fullName>
    </submittedName>
</protein>
<evidence type="ECO:0000256" key="1">
    <source>
        <dbReference type="SAM" id="Phobius"/>
    </source>
</evidence>
<comment type="caution">
    <text evidence="2">The sequence shown here is derived from an EMBL/GenBank/DDBJ whole genome shotgun (WGS) entry which is preliminary data.</text>
</comment>
<keyword evidence="1" id="KW-0472">Membrane</keyword>
<keyword evidence="3" id="KW-1185">Reference proteome</keyword>
<proteinExistence type="predicted"/>
<organism evidence="2 3">
    <name type="scientific">Parelaphostrongylus tenuis</name>
    <name type="common">Meningeal worm</name>
    <dbReference type="NCBI Taxonomy" id="148309"/>
    <lineage>
        <taxon>Eukaryota</taxon>
        <taxon>Metazoa</taxon>
        <taxon>Ecdysozoa</taxon>
        <taxon>Nematoda</taxon>
        <taxon>Chromadorea</taxon>
        <taxon>Rhabditida</taxon>
        <taxon>Rhabditina</taxon>
        <taxon>Rhabditomorpha</taxon>
        <taxon>Strongyloidea</taxon>
        <taxon>Metastrongylidae</taxon>
        <taxon>Parelaphostrongylus</taxon>
    </lineage>
</organism>
<accession>A0AAD5R3X2</accession>
<keyword evidence="1" id="KW-1133">Transmembrane helix</keyword>
<dbReference type="EMBL" id="JAHQIW010006428">
    <property type="protein sequence ID" value="KAJ1369177.1"/>
    <property type="molecule type" value="Genomic_DNA"/>
</dbReference>
<gene>
    <name evidence="2" type="ORF">KIN20_030582</name>
</gene>
<dbReference type="Proteomes" id="UP001196413">
    <property type="component" value="Unassembled WGS sequence"/>
</dbReference>
<evidence type="ECO:0000313" key="3">
    <source>
        <dbReference type="Proteomes" id="UP001196413"/>
    </source>
</evidence>
<reference evidence="2" key="1">
    <citation type="submission" date="2021-06" db="EMBL/GenBank/DDBJ databases">
        <title>Parelaphostrongylus tenuis whole genome reference sequence.</title>
        <authorList>
            <person name="Garwood T.J."/>
            <person name="Larsen P.A."/>
            <person name="Fountain-Jones N.M."/>
            <person name="Garbe J.R."/>
            <person name="Macchietto M.G."/>
            <person name="Kania S.A."/>
            <person name="Gerhold R.W."/>
            <person name="Richards J.E."/>
            <person name="Wolf T.M."/>
        </authorList>
    </citation>
    <scope>NUCLEOTIDE SEQUENCE</scope>
    <source>
        <strain evidence="2">MNPRO001-30</strain>
        <tissue evidence="2">Meninges</tissue>
    </source>
</reference>